<feature type="compositionally biased region" description="Pro residues" evidence="1">
    <location>
        <begin position="1"/>
        <end position="11"/>
    </location>
</feature>
<organism evidence="3 4">
    <name type="scientific">Pseudoscardovia radai</name>
    <dbReference type="NCBI Taxonomy" id="987066"/>
    <lineage>
        <taxon>Bacteria</taxon>
        <taxon>Bacillati</taxon>
        <taxon>Actinomycetota</taxon>
        <taxon>Actinomycetes</taxon>
        <taxon>Bifidobacteriales</taxon>
        <taxon>Bifidobacteriaceae</taxon>
        <taxon>Pseudoscardovia</taxon>
    </lineage>
</organism>
<dbReference type="Proteomes" id="UP000216725">
    <property type="component" value="Unassembled WGS sequence"/>
</dbReference>
<dbReference type="EMBL" id="MWWR01000006">
    <property type="protein sequence ID" value="OZG51850.1"/>
    <property type="molecule type" value="Genomic_DNA"/>
</dbReference>
<name>A0A261EYA9_9BIFI</name>
<proteinExistence type="predicted"/>
<dbReference type="AlphaFoldDB" id="A0A261EYA9"/>
<sequence>MFRTPTPPARPEGPDVGNAAAVSAPAAAQGPVSLDEGLSAAPKDPIRTRIIAMAQRLSLPTVTRALGILEGEHPSGRRGSGYEFLDERFYQAGDEARLIDWKASARRGRPVIADKERTVTSKVWMLLDGGVEMTGLTRAGENKYRVAFNAMRMFAMLSLRRGDDITILAANKDDVFRATVNRDFAQFDQTLRSMSRRLAKSPRSMKQLLRCAKRIPDRRSLIVIVSDETGWQHASMSQIKALRRTHQIVAVSIDSLNPFSVPQTPHGAFDAHTDRRIPAYLRTRATADELTAHRAFLSERARTELTRHGVTYLSGESSEDIFRQFVTYLSTIMKNTDISRGVTR</sequence>
<dbReference type="RefSeq" id="WP_094660743.1">
    <property type="nucleotide sequence ID" value="NZ_MWWR01000006.1"/>
</dbReference>
<dbReference type="InterPro" id="IPR002881">
    <property type="entry name" value="DUF58"/>
</dbReference>
<feature type="region of interest" description="Disordered" evidence="1">
    <location>
        <begin position="1"/>
        <end position="40"/>
    </location>
</feature>
<accession>A0A261EYA9</accession>
<feature type="domain" description="DUF58" evidence="2">
    <location>
        <begin position="87"/>
        <end position="258"/>
    </location>
</feature>
<dbReference type="PANTHER" id="PTHR33608:SF6">
    <property type="entry name" value="BLL2464 PROTEIN"/>
    <property type="match status" value="1"/>
</dbReference>
<gene>
    <name evidence="3" type="ORF">PSRA_0930</name>
</gene>
<comment type="caution">
    <text evidence="3">The sequence shown here is derived from an EMBL/GenBank/DDBJ whole genome shotgun (WGS) entry which is preliminary data.</text>
</comment>
<evidence type="ECO:0000313" key="4">
    <source>
        <dbReference type="Proteomes" id="UP000216725"/>
    </source>
</evidence>
<reference evidence="3 4" key="1">
    <citation type="journal article" date="2017" name="BMC Genomics">
        <title>Comparative genomic and phylogenomic analyses of the Bifidobacteriaceae family.</title>
        <authorList>
            <person name="Lugli G.A."/>
            <person name="Milani C."/>
            <person name="Turroni F."/>
            <person name="Duranti S."/>
            <person name="Mancabelli L."/>
            <person name="Mangifesta M."/>
            <person name="Ferrario C."/>
            <person name="Modesto M."/>
            <person name="Mattarelli P."/>
            <person name="Jiri K."/>
            <person name="van Sinderen D."/>
            <person name="Ventura M."/>
        </authorList>
    </citation>
    <scope>NUCLEOTIDE SEQUENCE [LARGE SCALE GENOMIC DNA]</scope>
    <source>
        <strain evidence="3 4">DSM 24742</strain>
    </source>
</reference>
<evidence type="ECO:0000256" key="1">
    <source>
        <dbReference type="SAM" id="MobiDB-lite"/>
    </source>
</evidence>
<evidence type="ECO:0000259" key="2">
    <source>
        <dbReference type="Pfam" id="PF01882"/>
    </source>
</evidence>
<evidence type="ECO:0000313" key="3">
    <source>
        <dbReference type="EMBL" id="OZG51850.1"/>
    </source>
</evidence>
<feature type="compositionally biased region" description="Low complexity" evidence="1">
    <location>
        <begin position="19"/>
        <end position="28"/>
    </location>
</feature>
<keyword evidence="4" id="KW-1185">Reference proteome</keyword>
<dbReference type="PANTHER" id="PTHR33608">
    <property type="entry name" value="BLL2464 PROTEIN"/>
    <property type="match status" value="1"/>
</dbReference>
<dbReference type="Pfam" id="PF01882">
    <property type="entry name" value="DUF58"/>
    <property type="match status" value="1"/>
</dbReference>
<protein>
    <recommendedName>
        <fullName evidence="2">DUF58 domain-containing protein</fullName>
    </recommendedName>
</protein>